<proteinExistence type="predicted"/>
<protein>
    <submittedName>
        <fullName evidence="1">Uncharacterized protein</fullName>
    </submittedName>
</protein>
<accession>A0ACC1AR17</accession>
<sequence length="600" mass="66169">MRTSPSHHEKHCPFNLISIFSLFLSLSLSLLRMSSSANSLDSSINHTSNFSFPSFMASSHFLNSMDNFNQDRTSINWGGFSNFTTANSSSSSSLPVSPPPVSPSSYLSIPPDLLDSPVLFSNILASPTTAEAFGVQTFNWNNNQQQSNKGEENNNINLFDFSFQTQTRPSSSASSSMFQSSSNIVSLEETVKRQHESWNFNKPTRQPDFLVENRGLKSEFAPVQSFSSEMASYQTNVQSNGAANPQSGYSHYPQYTREQKRSEDGYNWRKYGQKQVKGSENPRSYYKCTFPDCPTKKKVERSLDGQITEIVYKGSHNHPKPQPSRRSSSQSLQPSTCANSEISDQSVSAMGNAQTESFSVQGDSSASYGEDDFGQGSPTSNPKGDADENEPDAKRWKGDNEIEGAIGTGSRTVREPRIVVQTTSDIDILDDGYRWRKYGQKVVKGNPNPRSYYKCTTIGCPVRKHVERASHDTRAVITTYEGKHNHDVPAARGSGYSLPRPSSNNTSSNVAMPIRPSVTAVANQSNQSSYSNSFHNIRLPTSGSQTQFTPAMLQGTGSFGFSGFGKTVGSYMNQTQQSGAVFPRAKEEPQEDSFLDSFLN</sequence>
<comment type="caution">
    <text evidence="1">The sequence shown here is derived from an EMBL/GenBank/DDBJ whole genome shotgun (WGS) entry which is preliminary data.</text>
</comment>
<dbReference type="Proteomes" id="UP001164250">
    <property type="component" value="Chromosome 9"/>
</dbReference>
<evidence type="ECO:0000313" key="2">
    <source>
        <dbReference type="Proteomes" id="UP001164250"/>
    </source>
</evidence>
<organism evidence="1 2">
    <name type="scientific">Pistacia atlantica</name>
    <dbReference type="NCBI Taxonomy" id="434234"/>
    <lineage>
        <taxon>Eukaryota</taxon>
        <taxon>Viridiplantae</taxon>
        <taxon>Streptophyta</taxon>
        <taxon>Embryophyta</taxon>
        <taxon>Tracheophyta</taxon>
        <taxon>Spermatophyta</taxon>
        <taxon>Magnoliopsida</taxon>
        <taxon>eudicotyledons</taxon>
        <taxon>Gunneridae</taxon>
        <taxon>Pentapetalae</taxon>
        <taxon>rosids</taxon>
        <taxon>malvids</taxon>
        <taxon>Sapindales</taxon>
        <taxon>Anacardiaceae</taxon>
        <taxon>Pistacia</taxon>
    </lineage>
</organism>
<dbReference type="EMBL" id="CM047905">
    <property type="protein sequence ID" value="KAJ0089136.1"/>
    <property type="molecule type" value="Genomic_DNA"/>
</dbReference>
<reference evidence="2" key="1">
    <citation type="journal article" date="2023" name="G3 (Bethesda)">
        <title>Genome assembly and association tests identify interacting loci associated with vigor, precocity, and sex in interspecific pistachio rootstocks.</title>
        <authorList>
            <person name="Palmer W."/>
            <person name="Jacygrad E."/>
            <person name="Sagayaradj S."/>
            <person name="Cavanaugh K."/>
            <person name="Han R."/>
            <person name="Bertier L."/>
            <person name="Beede B."/>
            <person name="Kafkas S."/>
            <person name="Golino D."/>
            <person name="Preece J."/>
            <person name="Michelmore R."/>
        </authorList>
    </citation>
    <scope>NUCLEOTIDE SEQUENCE [LARGE SCALE GENOMIC DNA]</scope>
</reference>
<evidence type="ECO:0000313" key="1">
    <source>
        <dbReference type="EMBL" id="KAJ0089136.1"/>
    </source>
</evidence>
<keyword evidence="2" id="KW-1185">Reference proteome</keyword>
<name>A0ACC1AR17_9ROSI</name>
<gene>
    <name evidence="1" type="ORF">Patl1_31467</name>
</gene>